<sequence>MEVGSLQMQVREVLRQCDYALEAVRGMNAYLAGDASATVTAFWAHSQNFVLSAGLLADLLGAERRGWRKESKELRHYFGVTGAWHLKDFADFYRDYASQLENWSVEAAGGMVVDATVMPFEKVLANYGASARCLRLFDPLTFKLYYLDTELDVQAAVDEIVRLYKAGMAKLEAR</sequence>
<name>A0A6I2GFK2_9LACT</name>
<organism evidence="1 2">
    <name type="scientific">Fundicoccus ignavus</name>
    <dbReference type="NCBI Taxonomy" id="2664442"/>
    <lineage>
        <taxon>Bacteria</taxon>
        <taxon>Bacillati</taxon>
        <taxon>Bacillota</taxon>
        <taxon>Bacilli</taxon>
        <taxon>Lactobacillales</taxon>
        <taxon>Aerococcaceae</taxon>
        <taxon>Fundicoccus</taxon>
    </lineage>
</organism>
<reference evidence="1 2" key="1">
    <citation type="submission" date="2019-11" db="EMBL/GenBank/DDBJ databases">
        <title>Characterisation of Fundicoccus ignavus gen. nov. sp. nov., a novel genus of the family Aerococcaceae isolated from bulk tank milk.</title>
        <authorList>
            <person name="Siebert A."/>
            <person name="Huptas C."/>
            <person name="Wenning M."/>
            <person name="Scherer S."/>
            <person name="Doll E.V."/>
        </authorList>
    </citation>
    <scope>NUCLEOTIDE SEQUENCE [LARGE SCALE GENOMIC DNA]</scope>
    <source>
        <strain evidence="1 2">WS4759</strain>
    </source>
</reference>
<keyword evidence="2" id="KW-1185">Reference proteome</keyword>
<dbReference type="Proteomes" id="UP000430975">
    <property type="component" value="Unassembled WGS sequence"/>
</dbReference>
<evidence type="ECO:0000313" key="2">
    <source>
        <dbReference type="Proteomes" id="UP000430975"/>
    </source>
</evidence>
<protein>
    <submittedName>
        <fullName evidence="1">Uncharacterized protein</fullName>
    </submittedName>
</protein>
<dbReference type="EMBL" id="WJQS01000001">
    <property type="protein sequence ID" value="MRI84572.1"/>
    <property type="molecule type" value="Genomic_DNA"/>
</dbReference>
<evidence type="ECO:0000313" key="1">
    <source>
        <dbReference type="EMBL" id="MRI84572.1"/>
    </source>
</evidence>
<comment type="caution">
    <text evidence="1">The sequence shown here is derived from an EMBL/GenBank/DDBJ whole genome shotgun (WGS) entry which is preliminary data.</text>
</comment>
<gene>
    <name evidence="1" type="ORF">GIY09_01495</name>
</gene>
<accession>A0A6I2GFK2</accession>
<dbReference type="AlphaFoldDB" id="A0A6I2GFK2"/>
<proteinExistence type="predicted"/>
<dbReference type="RefSeq" id="WP_185150111.1">
    <property type="nucleotide sequence ID" value="NZ_WJQS01000001.1"/>
</dbReference>